<keyword evidence="4" id="KW-1185">Reference proteome</keyword>
<dbReference type="Gene3D" id="3.30.497.10">
    <property type="entry name" value="Antithrombin, subunit I, domain 2"/>
    <property type="match status" value="1"/>
</dbReference>
<protein>
    <submittedName>
        <fullName evidence="3">Proteinase inhibitor I4 serpin</fullName>
    </submittedName>
</protein>
<dbReference type="PANTHER" id="PTHR11461">
    <property type="entry name" value="SERINE PROTEASE INHIBITOR, SERPIN"/>
    <property type="match status" value="1"/>
</dbReference>
<dbReference type="AlphaFoldDB" id="A0A0H4P719"/>
<dbReference type="KEGG" id="camu:CA2015_0787"/>
<gene>
    <name evidence="3" type="ORF">CA2015_0787</name>
</gene>
<evidence type="ECO:0000256" key="1">
    <source>
        <dbReference type="RuleBase" id="RU000411"/>
    </source>
</evidence>
<dbReference type="InterPro" id="IPR036186">
    <property type="entry name" value="Serpin_sf"/>
</dbReference>
<dbReference type="InterPro" id="IPR042185">
    <property type="entry name" value="Serpin_sf_2"/>
</dbReference>
<dbReference type="STRING" id="320787.CA2015_0787"/>
<sequence length="414" mass="46730">MKISTALFCLFVFTACNWGEEEEIDLKPNIRPLQVQEQEMVLSSSQFAFDLFHELQKKEDVNQFFSPYSVHQALAMAMNGNEGEIEAEFMQVLRFEGMELEEANQAAKSLTNYLLELDPKVRLAIANAIWYRQGLELNQEFAADVRDSFSAEIASLDMSNPQSKDIINQWIENNTNGMIKDMLDAVSPDAAMYLVNAIYFKADWKYRFDVDNTKKAPFYTASGSEVTVDMMELSSPAGLRYYADGALEYLEIPYSTGQYTMGVIIDKDFELDNKMEAFTLEDLEHFRANADTTNFFLKMPKFKMGYRIDNLKEQLQNLGLVKPFLPSPTNFSKLFVNPTAPMAISRVIHEAVIEVSEKGTEAAAATVVEIELTSAGPSQPRVFSLDKPFVFFIQENSSGALLFIGKLGDPSMLN</sequence>
<organism evidence="3 4">
    <name type="scientific">Cyclobacterium amurskyense</name>
    <dbReference type="NCBI Taxonomy" id="320787"/>
    <lineage>
        <taxon>Bacteria</taxon>
        <taxon>Pseudomonadati</taxon>
        <taxon>Bacteroidota</taxon>
        <taxon>Cytophagia</taxon>
        <taxon>Cytophagales</taxon>
        <taxon>Cyclobacteriaceae</taxon>
        <taxon>Cyclobacterium</taxon>
    </lineage>
</organism>
<feature type="domain" description="Serpin" evidence="2">
    <location>
        <begin position="49"/>
        <end position="410"/>
    </location>
</feature>
<dbReference type="InterPro" id="IPR042178">
    <property type="entry name" value="Serpin_sf_1"/>
</dbReference>
<dbReference type="RefSeq" id="WP_048640705.1">
    <property type="nucleotide sequence ID" value="NZ_CP012040.1"/>
</dbReference>
<dbReference type="InterPro" id="IPR000215">
    <property type="entry name" value="Serpin_fam"/>
</dbReference>
<comment type="similarity">
    <text evidence="1">Belongs to the serpin family.</text>
</comment>
<dbReference type="Gene3D" id="2.30.39.10">
    <property type="entry name" value="Alpha-1-antitrypsin, domain 1"/>
    <property type="match status" value="1"/>
</dbReference>
<dbReference type="PROSITE" id="PS51257">
    <property type="entry name" value="PROKAR_LIPOPROTEIN"/>
    <property type="match status" value="1"/>
</dbReference>
<dbReference type="Pfam" id="PF00079">
    <property type="entry name" value="Serpin"/>
    <property type="match status" value="1"/>
</dbReference>
<evidence type="ECO:0000313" key="3">
    <source>
        <dbReference type="EMBL" id="AKP50246.1"/>
    </source>
</evidence>
<dbReference type="SMART" id="SM00093">
    <property type="entry name" value="SERPIN"/>
    <property type="match status" value="1"/>
</dbReference>
<dbReference type="GO" id="GO:0004867">
    <property type="term" value="F:serine-type endopeptidase inhibitor activity"/>
    <property type="evidence" value="ECO:0007669"/>
    <property type="project" value="InterPro"/>
</dbReference>
<accession>A0A0H4P719</accession>
<dbReference type="GO" id="GO:0005615">
    <property type="term" value="C:extracellular space"/>
    <property type="evidence" value="ECO:0007669"/>
    <property type="project" value="InterPro"/>
</dbReference>
<dbReference type="OrthoDB" id="9764871at2"/>
<dbReference type="SUPFAM" id="SSF56574">
    <property type="entry name" value="Serpins"/>
    <property type="match status" value="1"/>
</dbReference>
<reference evidence="3 4" key="1">
    <citation type="submission" date="2015-07" db="EMBL/GenBank/DDBJ databases">
        <authorList>
            <person name="Kim K.M."/>
        </authorList>
    </citation>
    <scope>NUCLEOTIDE SEQUENCE [LARGE SCALE GENOMIC DNA]</scope>
    <source>
        <strain evidence="3 4">KCTC 12363</strain>
    </source>
</reference>
<dbReference type="InterPro" id="IPR023795">
    <property type="entry name" value="Serpin_CS"/>
</dbReference>
<dbReference type="EMBL" id="CP012040">
    <property type="protein sequence ID" value="AKP50246.1"/>
    <property type="molecule type" value="Genomic_DNA"/>
</dbReference>
<dbReference type="Proteomes" id="UP000036520">
    <property type="component" value="Chromosome"/>
</dbReference>
<evidence type="ECO:0000259" key="2">
    <source>
        <dbReference type="SMART" id="SM00093"/>
    </source>
</evidence>
<evidence type="ECO:0000313" key="4">
    <source>
        <dbReference type="Proteomes" id="UP000036520"/>
    </source>
</evidence>
<proteinExistence type="inferred from homology"/>
<name>A0A0H4P719_9BACT</name>
<dbReference type="PROSITE" id="PS00284">
    <property type="entry name" value="SERPIN"/>
    <property type="match status" value="1"/>
</dbReference>
<dbReference type="PANTHER" id="PTHR11461:SF211">
    <property type="entry name" value="GH10112P-RELATED"/>
    <property type="match status" value="1"/>
</dbReference>
<dbReference type="InterPro" id="IPR023796">
    <property type="entry name" value="Serpin_dom"/>
</dbReference>
<dbReference type="CDD" id="cd19588">
    <property type="entry name" value="serpin_miropin-like"/>
    <property type="match status" value="1"/>
</dbReference>